<dbReference type="EMBL" id="JACEIB010000006">
    <property type="protein sequence ID" value="MBA2934659.1"/>
    <property type="molecule type" value="Genomic_DNA"/>
</dbReference>
<protein>
    <submittedName>
        <fullName evidence="1">Uncharacterized protein</fullName>
    </submittedName>
</protein>
<evidence type="ECO:0000313" key="2">
    <source>
        <dbReference type="Proteomes" id="UP000570166"/>
    </source>
</evidence>
<name>A0A838L801_9SPHN</name>
<gene>
    <name evidence="1" type="ORF">HZF05_11190</name>
</gene>
<dbReference type="AlphaFoldDB" id="A0A838L801"/>
<comment type="caution">
    <text evidence="1">The sequence shown here is derived from an EMBL/GenBank/DDBJ whole genome shotgun (WGS) entry which is preliminary data.</text>
</comment>
<organism evidence="1 2">
    <name type="scientific">Sphingomonas chungangi</name>
    <dbReference type="NCBI Taxonomy" id="2683589"/>
    <lineage>
        <taxon>Bacteria</taxon>
        <taxon>Pseudomonadati</taxon>
        <taxon>Pseudomonadota</taxon>
        <taxon>Alphaproteobacteria</taxon>
        <taxon>Sphingomonadales</taxon>
        <taxon>Sphingomonadaceae</taxon>
        <taxon>Sphingomonas</taxon>
    </lineage>
</organism>
<sequence length="91" mass="9934">MRLDDRLVRLSSREYELATILEFDPEASLAPGSLQPVPAGDGDCLVPASRFSLETWARLTVGVDGHDDDDDGDRSSGISRFLDRRCVVLAA</sequence>
<reference evidence="1 2" key="1">
    <citation type="submission" date="2020-07" db="EMBL/GenBank/DDBJ databases">
        <authorList>
            <person name="Sun Q."/>
        </authorList>
    </citation>
    <scope>NUCLEOTIDE SEQUENCE [LARGE SCALE GENOMIC DNA]</scope>
    <source>
        <strain evidence="1 2">CGMCC 1.13654</strain>
    </source>
</reference>
<accession>A0A838L801</accession>
<proteinExistence type="predicted"/>
<dbReference type="Proteomes" id="UP000570166">
    <property type="component" value="Unassembled WGS sequence"/>
</dbReference>
<dbReference type="RefSeq" id="WP_160366112.1">
    <property type="nucleotide sequence ID" value="NZ_JACEIB010000006.1"/>
</dbReference>
<keyword evidence="2" id="KW-1185">Reference proteome</keyword>
<evidence type="ECO:0000313" key="1">
    <source>
        <dbReference type="EMBL" id="MBA2934659.1"/>
    </source>
</evidence>